<keyword evidence="3" id="KW-1185">Reference proteome</keyword>
<gene>
    <name evidence="2" type="ORF">OXX778_LOCUS6391</name>
</gene>
<evidence type="ECO:0000259" key="1">
    <source>
        <dbReference type="SMART" id="SM01283"/>
    </source>
</evidence>
<dbReference type="Gene3D" id="1.10.10.1540">
    <property type="entry name" value="Costar domain"/>
    <property type="match status" value="1"/>
</dbReference>
<proteinExistence type="predicted"/>
<dbReference type="GO" id="GO:0030017">
    <property type="term" value="C:sarcomere"/>
    <property type="evidence" value="ECO:0007669"/>
    <property type="project" value="TreeGrafter"/>
</dbReference>
<evidence type="ECO:0000313" key="3">
    <source>
        <dbReference type="Proteomes" id="UP000663879"/>
    </source>
</evidence>
<feature type="domain" description="Costars" evidence="1">
    <location>
        <begin position="64"/>
        <end position="140"/>
    </location>
</feature>
<dbReference type="PANTHER" id="PTHR22739">
    <property type="entry name" value="STRIATED MUSCLE ACTIVATOR OF RHO-DEPENDENT SIGNALING-RELATED"/>
    <property type="match status" value="1"/>
</dbReference>
<protein>
    <recommendedName>
        <fullName evidence="1">Costars domain-containing protein</fullName>
    </recommendedName>
</protein>
<dbReference type="OrthoDB" id="9871914at2759"/>
<comment type="caution">
    <text evidence="2">The sequence shown here is derived from an EMBL/GenBank/DDBJ whole genome shotgun (WGS) entry which is preliminary data.</text>
</comment>
<accession>A0A813ST42</accession>
<dbReference type="GO" id="GO:0003779">
    <property type="term" value="F:actin binding"/>
    <property type="evidence" value="ECO:0007669"/>
    <property type="project" value="InterPro"/>
</dbReference>
<evidence type="ECO:0000313" key="2">
    <source>
        <dbReference type="EMBL" id="CAF0799487.1"/>
    </source>
</evidence>
<sequence length="148" mass="17256">MNLSKNYFNNLIKQNEEKQRSHAFSSNWDNLKSNRDQIKLKKDDPNYGIPINKLTLKRGLDAHNHISNEILELIQVIRENGEIDEDGLAYIKFGRLFEIYNTISNKVVGLLLRARKNGLVDFKGEMLFQRRDDLVVIKVLKENNINSN</sequence>
<dbReference type="GO" id="GO:0045944">
    <property type="term" value="P:positive regulation of transcription by RNA polymerase II"/>
    <property type="evidence" value="ECO:0007669"/>
    <property type="project" value="TreeGrafter"/>
</dbReference>
<dbReference type="GO" id="GO:0035025">
    <property type="term" value="P:positive regulation of Rho protein signal transduction"/>
    <property type="evidence" value="ECO:0007669"/>
    <property type="project" value="InterPro"/>
</dbReference>
<dbReference type="PANTHER" id="PTHR22739:SF7">
    <property type="entry name" value="EG:152A3.3 PROTEIN-RELATED"/>
    <property type="match status" value="1"/>
</dbReference>
<dbReference type="AlphaFoldDB" id="A0A813ST42"/>
<name>A0A813ST42_9BILA</name>
<dbReference type="InterPro" id="IPR027817">
    <property type="entry name" value="Costars_dom"/>
</dbReference>
<dbReference type="Proteomes" id="UP000663879">
    <property type="component" value="Unassembled WGS sequence"/>
</dbReference>
<organism evidence="2 3">
    <name type="scientific">Brachionus calyciflorus</name>
    <dbReference type="NCBI Taxonomy" id="104777"/>
    <lineage>
        <taxon>Eukaryota</taxon>
        <taxon>Metazoa</taxon>
        <taxon>Spiralia</taxon>
        <taxon>Gnathifera</taxon>
        <taxon>Rotifera</taxon>
        <taxon>Eurotatoria</taxon>
        <taxon>Monogononta</taxon>
        <taxon>Pseudotrocha</taxon>
        <taxon>Ploima</taxon>
        <taxon>Brachionidae</taxon>
        <taxon>Brachionus</taxon>
    </lineage>
</organism>
<dbReference type="InterPro" id="IPR038095">
    <property type="entry name" value="Costars_sf"/>
</dbReference>
<dbReference type="SMART" id="SM01283">
    <property type="entry name" value="Costars"/>
    <property type="match status" value="1"/>
</dbReference>
<reference evidence="2" key="1">
    <citation type="submission" date="2021-02" db="EMBL/GenBank/DDBJ databases">
        <authorList>
            <person name="Nowell W R."/>
        </authorList>
    </citation>
    <scope>NUCLEOTIDE SEQUENCE</scope>
    <source>
        <strain evidence="2">Ploen Becks lab</strain>
    </source>
</reference>
<dbReference type="EMBL" id="CAJNOC010000753">
    <property type="protein sequence ID" value="CAF0799487.1"/>
    <property type="molecule type" value="Genomic_DNA"/>
</dbReference>
<dbReference type="InterPro" id="IPR026111">
    <property type="entry name" value="Abra"/>
</dbReference>
<dbReference type="Pfam" id="PF14705">
    <property type="entry name" value="Costars"/>
    <property type="match status" value="1"/>
</dbReference>